<gene>
    <name evidence="8" type="ORF">SLOPH_2201</name>
</gene>
<feature type="domain" description="Major facilitator superfamily associated" evidence="7">
    <location>
        <begin position="277"/>
        <end position="402"/>
    </location>
</feature>
<dbReference type="Pfam" id="PF12832">
    <property type="entry name" value="MFS_1_like"/>
    <property type="match status" value="2"/>
</dbReference>
<dbReference type="InParanoid" id="S7XW53"/>
<proteinExistence type="inferred from homology"/>
<evidence type="ECO:0000256" key="1">
    <source>
        <dbReference type="ARBA" id="ARBA00004141"/>
    </source>
</evidence>
<feature type="transmembrane region" description="Helical" evidence="6">
    <location>
        <begin position="377"/>
        <end position="399"/>
    </location>
</feature>
<organism evidence="8 9">
    <name type="scientific">Spraguea lophii (strain 42_110)</name>
    <name type="common">Microsporidian parasite</name>
    <dbReference type="NCBI Taxonomy" id="1358809"/>
    <lineage>
        <taxon>Eukaryota</taxon>
        <taxon>Fungi</taxon>
        <taxon>Fungi incertae sedis</taxon>
        <taxon>Microsporidia</taxon>
        <taxon>Spragueidae</taxon>
        <taxon>Spraguea</taxon>
    </lineage>
</organism>
<dbReference type="InterPro" id="IPR036259">
    <property type="entry name" value="MFS_trans_sf"/>
</dbReference>
<protein>
    <submittedName>
        <fullName evidence="8">Permease of the major facilitator superfamily</fullName>
    </submittedName>
</protein>
<dbReference type="GO" id="GO:0016020">
    <property type="term" value="C:membrane"/>
    <property type="evidence" value="ECO:0007669"/>
    <property type="project" value="UniProtKB-SubCell"/>
</dbReference>
<keyword evidence="4 6" id="KW-1133">Transmembrane helix</keyword>
<keyword evidence="5 6" id="KW-0472">Membrane</keyword>
<feature type="domain" description="Major facilitator superfamily associated" evidence="7">
    <location>
        <begin position="34"/>
        <end position="252"/>
    </location>
</feature>
<feature type="transmembrane region" description="Helical" evidence="6">
    <location>
        <begin position="182"/>
        <end position="202"/>
    </location>
</feature>
<feature type="transmembrane region" description="Helical" evidence="6">
    <location>
        <begin position="420"/>
        <end position="442"/>
    </location>
</feature>
<dbReference type="PANTHER" id="PTHR16172:SF41">
    <property type="entry name" value="MAJOR FACILITATOR SUPERFAMILY DOMAIN-CONTAINING PROTEIN 6-LIKE"/>
    <property type="match status" value="1"/>
</dbReference>
<dbReference type="Proteomes" id="UP000014978">
    <property type="component" value="Unassembled WGS sequence"/>
</dbReference>
<dbReference type="HOGENOM" id="CLU_584071_0_0_1"/>
<feature type="transmembrane region" description="Helical" evidence="6">
    <location>
        <begin position="52"/>
        <end position="69"/>
    </location>
</feature>
<feature type="transmembrane region" description="Helical" evidence="6">
    <location>
        <begin position="308"/>
        <end position="329"/>
    </location>
</feature>
<feature type="transmembrane region" description="Helical" evidence="6">
    <location>
        <begin position="223"/>
        <end position="248"/>
    </location>
</feature>
<accession>S7XW53</accession>
<evidence type="ECO:0000313" key="8">
    <source>
        <dbReference type="EMBL" id="EPR80103.1"/>
    </source>
</evidence>
<dbReference type="OMA" id="QMIYTGT"/>
<evidence type="ECO:0000256" key="4">
    <source>
        <dbReference type="ARBA" id="ARBA00022989"/>
    </source>
</evidence>
<dbReference type="Gene3D" id="1.20.1250.20">
    <property type="entry name" value="MFS general substrate transporter like domains"/>
    <property type="match status" value="2"/>
</dbReference>
<comment type="caution">
    <text evidence="8">The sequence shown here is derived from an EMBL/GenBank/DDBJ whole genome shotgun (WGS) entry which is preliminary data.</text>
</comment>
<dbReference type="AlphaFoldDB" id="S7XW53"/>
<comment type="similarity">
    <text evidence="2">Belongs to the major facilitator superfamily. MFSD6 family.</text>
</comment>
<evidence type="ECO:0000313" key="9">
    <source>
        <dbReference type="Proteomes" id="UP000014978"/>
    </source>
</evidence>
<dbReference type="SUPFAM" id="SSF103473">
    <property type="entry name" value="MFS general substrate transporter"/>
    <property type="match status" value="1"/>
</dbReference>
<comment type="subcellular location">
    <subcellularLocation>
        <location evidence="1">Membrane</location>
        <topology evidence="1">Multi-pass membrane protein</topology>
    </subcellularLocation>
</comment>
<keyword evidence="9" id="KW-1185">Reference proteome</keyword>
<name>S7XW53_SPRLO</name>
<feature type="transmembrane region" description="Helical" evidence="6">
    <location>
        <begin position="268"/>
        <end position="296"/>
    </location>
</feature>
<dbReference type="PANTHER" id="PTHR16172">
    <property type="entry name" value="MAJOR FACILITATOR SUPERFAMILY DOMAIN-CONTAINING PROTEIN 6-LIKE"/>
    <property type="match status" value="1"/>
</dbReference>
<dbReference type="EMBL" id="ATCN01000012">
    <property type="protein sequence ID" value="EPR80103.1"/>
    <property type="molecule type" value="Genomic_DNA"/>
</dbReference>
<evidence type="ECO:0000259" key="7">
    <source>
        <dbReference type="Pfam" id="PF12832"/>
    </source>
</evidence>
<feature type="transmembrane region" description="Helical" evidence="6">
    <location>
        <begin position="105"/>
        <end position="125"/>
    </location>
</feature>
<dbReference type="OrthoDB" id="515887at2759"/>
<dbReference type="VEuPathDB" id="MicrosporidiaDB:SLOPH_2201"/>
<evidence type="ECO:0000256" key="2">
    <source>
        <dbReference type="ARBA" id="ARBA00005241"/>
    </source>
</evidence>
<feature type="transmembrane region" description="Helical" evidence="6">
    <location>
        <begin position="78"/>
        <end position="99"/>
    </location>
</feature>
<sequence>MNFFQRMERKYLLSPKILFFVVNMQFYTLHLMRGPFLKQQFGFSDKTYGRNVGIILALAFFGTLFIASLNDRFNRPKVFIISLILISTVFFQILCLNFTKKLATFIIWCIFTFYTLFASSIQPFLDKTTLDIINSFGGLGLEVYGRQRLFGTLGYVVTNYIVEFISASSTSSKKDYSNLPKYQLFTTALAVVVAITFINIQPTRTTVSTRQLSGEWKSLLTNIPYMFFILIIFLNGITRAGMTLYLTIYLQDVLKLKPLGLPNWMPNFLAYPINFFSHQTVATAALFGVVFEILVFFFSKKVLKTIGLFWPLLIAQVAQLIRFMGYYFLPVDSDYAYGLVCLLETMKGVNFGFTHTSGVQIANSFCPDHLRSTSQMIYSGTFVGLATAISGFLFGMVFSSKDLKDKNMPREKKIGQFKNFFFINIGLTLFTILLFVIKYGAIDGILWKVFTKEEKKETDKVIIEEDAESIPINK</sequence>
<evidence type="ECO:0000256" key="6">
    <source>
        <dbReference type="SAM" id="Phobius"/>
    </source>
</evidence>
<keyword evidence="3 6" id="KW-0812">Transmembrane</keyword>
<dbReference type="InterPro" id="IPR024989">
    <property type="entry name" value="MFS_assoc_dom"/>
</dbReference>
<dbReference type="InterPro" id="IPR051717">
    <property type="entry name" value="MFS_MFSD6"/>
</dbReference>
<reference evidence="9" key="1">
    <citation type="journal article" date="2013" name="PLoS Genet.">
        <title>The genome of Spraguea lophii and the basis of host-microsporidian interactions.</title>
        <authorList>
            <person name="Campbell S.E."/>
            <person name="Williams T.A."/>
            <person name="Yousuf A."/>
            <person name="Soanes D.M."/>
            <person name="Paszkiewicz K.H."/>
            <person name="Williams B.A.P."/>
        </authorList>
    </citation>
    <scope>NUCLEOTIDE SEQUENCE [LARGE SCALE GENOMIC DNA]</scope>
    <source>
        <strain evidence="9">42_110</strain>
    </source>
</reference>
<evidence type="ECO:0000256" key="3">
    <source>
        <dbReference type="ARBA" id="ARBA00022692"/>
    </source>
</evidence>
<evidence type="ECO:0000256" key="5">
    <source>
        <dbReference type="ARBA" id="ARBA00023136"/>
    </source>
</evidence>